<proteinExistence type="predicted"/>
<evidence type="ECO:0000313" key="2">
    <source>
        <dbReference type="Proteomes" id="UP001303473"/>
    </source>
</evidence>
<evidence type="ECO:0000313" key="1">
    <source>
        <dbReference type="EMBL" id="KAK3939494.1"/>
    </source>
</evidence>
<gene>
    <name evidence="1" type="ORF">QBC46DRAFT_387694</name>
</gene>
<keyword evidence="2" id="KW-1185">Reference proteome</keyword>
<accession>A0AAN6N6W3</accession>
<sequence length="219" mass="25215">MARRVDEVHVAWLNMWRDKEGNALPTYTGCGPWEVPIPSVPWSVKWRVERALYDSHNSCVKPSPDAHRLDFELWWTVLAHRRPHRVRIKRFPPFENRDERDYWGHFCWFQSMVKRAQDLDTRGIPEDAAGNASFLQLCQNSTAEQLRELAIQKMLEDQNLGYEEDELPARYIPRPPSSSQAQTLPGYHLLLSTIGSRHAYLSSLGASPNNTSGTTSESI</sequence>
<dbReference type="EMBL" id="MU853810">
    <property type="protein sequence ID" value="KAK3939494.1"/>
    <property type="molecule type" value="Genomic_DNA"/>
</dbReference>
<dbReference type="Proteomes" id="UP001303473">
    <property type="component" value="Unassembled WGS sequence"/>
</dbReference>
<protein>
    <submittedName>
        <fullName evidence="1">Uncharacterized protein</fullName>
    </submittedName>
</protein>
<name>A0AAN6N6W3_9PEZI</name>
<comment type="caution">
    <text evidence="1">The sequence shown here is derived from an EMBL/GenBank/DDBJ whole genome shotgun (WGS) entry which is preliminary data.</text>
</comment>
<organism evidence="1 2">
    <name type="scientific">Diplogelasinospora grovesii</name>
    <dbReference type="NCBI Taxonomy" id="303347"/>
    <lineage>
        <taxon>Eukaryota</taxon>
        <taxon>Fungi</taxon>
        <taxon>Dikarya</taxon>
        <taxon>Ascomycota</taxon>
        <taxon>Pezizomycotina</taxon>
        <taxon>Sordariomycetes</taxon>
        <taxon>Sordariomycetidae</taxon>
        <taxon>Sordariales</taxon>
        <taxon>Diplogelasinosporaceae</taxon>
        <taxon>Diplogelasinospora</taxon>
    </lineage>
</organism>
<reference evidence="2" key="1">
    <citation type="journal article" date="2023" name="Mol. Phylogenet. Evol.">
        <title>Genome-scale phylogeny and comparative genomics of the fungal order Sordariales.</title>
        <authorList>
            <person name="Hensen N."/>
            <person name="Bonometti L."/>
            <person name="Westerberg I."/>
            <person name="Brannstrom I.O."/>
            <person name="Guillou S."/>
            <person name="Cros-Aarteil S."/>
            <person name="Calhoun S."/>
            <person name="Haridas S."/>
            <person name="Kuo A."/>
            <person name="Mondo S."/>
            <person name="Pangilinan J."/>
            <person name="Riley R."/>
            <person name="LaButti K."/>
            <person name="Andreopoulos B."/>
            <person name="Lipzen A."/>
            <person name="Chen C."/>
            <person name="Yan M."/>
            <person name="Daum C."/>
            <person name="Ng V."/>
            <person name="Clum A."/>
            <person name="Steindorff A."/>
            <person name="Ohm R.A."/>
            <person name="Martin F."/>
            <person name="Silar P."/>
            <person name="Natvig D.O."/>
            <person name="Lalanne C."/>
            <person name="Gautier V."/>
            <person name="Ament-Velasquez S.L."/>
            <person name="Kruys A."/>
            <person name="Hutchinson M.I."/>
            <person name="Powell A.J."/>
            <person name="Barry K."/>
            <person name="Miller A.N."/>
            <person name="Grigoriev I.V."/>
            <person name="Debuchy R."/>
            <person name="Gladieux P."/>
            <person name="Hiltunen Thoren M."/>
            <person name="Johannesson H."/>
        </authorList>
    </citation>
    <scope>NUCLEOTIDE SEQUENCE [LARGE SCALE GENOMIC DNA]</scope>
    <source>
        <strain evidence="2">CBS 340.73</strain>
    </source>
</reference>
<dbReference type="AlphaFoldDB" id="A0AAN6N6W3"/>